<comment type="caution">
    <text evidence="2">The sequence shown here is derived from an EMBL/GenBank/DDBJ whole genome shotgun (WGS) entry which is preliminary data.</text>
</comment>
<reference evidence="2" key="1">
    <citation type="submission" date="2021-02" db="EMBL/GenBank/DDBJ databases">
        <title>First Annotated Genome of the Yellow-green Alga Tribonema minus.</title>
        <authorList>
            <person name="Mahan K.M."/>
        </authorList>
    </citation>
    <scope>NUCLEOTIDE SEQUENCE</scope>
    <source>
        <strain evidence="2">UTEX B ZZ1240</strain>
    </source>
</reference>
<proteinExistence type="predicted"/>
<evidence type="ECO:0000313" key="3">
    <source>
        <dbReference type="Proteomes" id="UP000664859"/>
    </source>
</evidence>
<gene>
    <name evidence="2" type="ORF">JKP88DRAFT_246722</name>
</gene>
<dbReference type="AlphaFoldDB" id="A0A836CCJ4"/>
<evidence type="ECO:0000313" key="2">
    <source>
        <dbReference type="EMBL" id="KAG5180612.1"/>
    </source>
</evidence>
<name>A0A836CCJ4_9STRA</name>
<keyword evidence="3" id="KW-1185">Reference proteome</keyword>
<accession>A0A836CCJ4</accession>
<evidence type="ECO:0000256" key="1">
    <source>
        <dbReference type="SAM" id="MobiDB-lite"/>
    </source>
</evidence>
<feature type="region of interest" description="Disordered" evidence="1">
    <location>
        <begin position="356"/>
        <end position="384"/>
    </location>
</feature>
<sequence length="384" mass="43269">MNERRIQRAAHSTNGAFNERRIQRTAHSTSGAFNERRIQRAAHSTNGASNERRIQRTRSSSGAFSAPLHAHVTARSAAQAMDVLDLTGSDDDEGGGAGAYRFEPNGNHGVSSEDLKHLICPKWQCGQHNFSQVTSLGLDEIFGYGNVAPATQALTGNLSTDGWLKLPHFEEGTRTAEDYFKLIHKASYQMKERLRLTEVTNRYYGRNGLKPPATEGAKLKLVAVYKQRKQEYDAFMLRVHNKLQQQGYRTNGYSNMDERRIGEVTADLRRVFVVACADRHLFADEGFGRRLFADLVDFQFDARTTRAALAGPPAAARARLAVFLKQFIDAHRDIFELHADFEDSVALLKQDIHDRLSQEAEPEPEPELSEAVKESMRGKRRRMH</sequence>
<dbReference type="EMBL" id="JAFCMP010000379">
    <property type="protein sequence ID" value="KAG5180612.1"/>
    <property type="molecule type" value="Genomic_DNA"/>
</dbReference>
<protein>
    <submittedName>
        <fullName evidence="2">Uncharacterized protein</fullName>
    </submittedName>
</protein>
<feature type="region of interest" description="Disordered" evidence="1">
    <location>
        <begin position="41"/>
        <end position="64"/>
    </location>
</feature>
<dbReference type="Proteomes" id="UP000664859">
    <property type="component" value="Unassembled WGS sequence"/>
</dbReference>
<organism evidence="2 3">
    <name type="scientific">Tribonema minus</name>
    <dbReference type="NCBI Taxonomy" id="303371"/>
    <lineage>
        <taxon>Eukaryota</taxon>
        <taxon>Sar</taxon>
        <taxon>Stramenopiles</taxon>
        <taxon>Ochrophyta</taxon>
        <taxon>PX clade</taxon>
        <taxon>Xanthophyceae</taxon>
        <taxon>Tribonematales</taxon>
        <taxon>Tribonemataceae</taxon>
        <taxon>Tribonema</taxon>
    </lineage>
</organism>